<dbReference type="InterPro" id="IPR025412">
    <property type="entry name" value="DUF4304"/>
</dbReference>
<name>I4BD56_MYCCN</name>
<dbReference type="PATRIC" id="fig|710421.3.peg.386"/>
<dbReference type="OrthoDB" id="4695510at2"/>
<dbReference type="eggNOG" id="ENOG5033CV2">
    <property type="taxonomic scope" value="Bacteria"/>
</dbReference>
<keyword evidence="2" id="KW-1185">Reference proteome</keyword>
<evidence type="ECO:0000313" key="2">
    <source>
        <dbReference type="Proteomes" id="UP000006057"/>
    </source>
</evidence>
<organism evidence="1 2">
    <name type="scientific">Mycolicibacterium chubuense (strain NBB4)</name>
    <name type="common">Mycobacterium chubuense</name>
    <dbReference type="NCBI Taxonomy" id="710421"/>
    <lineage>
        <taxon>Bacteria</taxon>
        <taxon>Bacillati</taxon>
        <taxon>Actinomycetota</taxon>
        <taxon>Actinomycetes</taxon>
        <taxon>Mycobacteriales</taxon>
        <taxon>Mycobacteriaceae</taxon>
        <taxon>Mycolicibacterium</taxon>
    </lineage>
</organism>
<dbReference type="EMBL" id="CP003053">
    <property type="protein sequence ID" value="AFM15213.1"/>
    <property type="molecule type" value="Genomic_DNA"/>
</dbReference>
<protein>
    <recommendedName>
        <fullName evidence="3">DUF4304 domain-containing protein</fullName>
    </recommendedName>
</protein>
<accession>I4BD56</accession>
<dbReference type="AlphaFoldDB" id="I4BD56"/>
<sequence length="223" mass="25564">MAQHRVETASLQRIYETMLSTDVRSFLEKRGFTRSGTEFHRDRGALYDLIGFQENWHNGSMRWHGFFVNVGVGSAEIDSACAGEGRPRTRRNRYLLDRRWESLVPALPYEMRFDHRTDTAVFAAELCRGLGLLLEVLESCDSTAMLVRYAVENNLLIAYETTCCYLAATDDIEMLTRYVATLRDCFGHQERWSIFSREIRAETGRWTSTLAERGVLDPITAGS</sequence>
<dbReference type="Pfam" id="PF14137">
    <property type="entry name" value="DUF4304"/>
    <property type="match status" value="1"/>
</dbReference>
<dbReference type="Proteomes" id="UP000006057">
    <property type="component" value="Chromosome"/>
</dbReference>
<reference evidence="1 2" key="1">
    <citation type="submission" date="2012-06" db="EMBL/GenBank/DDBJ databases">
        <title>Complete sequence of chromosome of Mycobacterium chubuense NBB4.</title>
        <authorList>
            <consortium name="US DOE Joint Genome Institute"/>
            <person name="Lucas S."/>
            <person name="Han J."/>
            <person name="Lapidus A."/>
            <person name="Cheng J.-F."/>
            <person name="Goodwin L."/>
            <person name="Pitluck S."/>
            <person name="Peters L."/>
            <person name="Mikhailova N."/>
            <person name="Teshima H."/>
            <person name="Detter J.C."/>
            <person name="Han C."/>
            <person name="Tapia R."/>
            <person name="Land M."/>
            <person name="Hauser L."/>
            <person name="Kyrpides N."/>
            <person name="Ivanova N."/>
            <person name="Pagani I."/>
            <person name="Mattes T."/>
            <person name="Holmes A."/>
            <person name="Rutledge P."/>
            <person name="Paulsen I."/>
            <person name="Coleman N."/>
            <person name="Woyke T."/>
        </authorList>
    </citation>
    <scope>NUCLEOTIDE SEQUENCE [LARGE SCALE GENOMIC DNA]</scope>
    <source>
        <strain evidence="1 2">NBB4</strain>
    </source>
</reference>
<evidence type="ECO:0008006" key="3">
    <source>
        <dbReference type="Google" id="ProtNLM"/>
    </source>
</evidence>
<evidence type="ECO:0000313" key="1">
    <source>
        <dbReference type="EMBL" id="AFM15213.1"/>
    </source>
</evidence>
<dbReference type="HOGENOM" id="CLU_1309000_0_0_11"/>
<proteinExistence type="predicted"/>
<gene>
    <name evidence="1" type="ordered locus">Mycch_0393</name>
</gene>
<dbReference type="KEGG" id="mcb:Mycch_0393"/>